<evidence type="ECO:0008006" key="5">
    <source>
        <dbReference type="Google" id="ProtNLM"/>
    </source>
</evidence>
<evidence type="ECO:0000313" key="3">
    <source>
        <dbReference type="EMBL" id="MBB6633539.1"/>
    </source>
</evidence>
<dbReference type="Proteomes" id="UP000535838">
    <property type="component" value="Unassembled WGS sequence"/>
</dbReference>
<gene>
    <name evidence="3" type="ORF">H7B67_05425</name>
</gene>
<dbReference type="Gene3D" id="2.130.10.10">
    <property type="entry name" value="YVTN repeat-like/Quinoprotein amine dehydrogenase"/>
    <property type="match status" value="2"/>
</dbReference>
<feature type="compositionally biased region" description="Low complexity" evidence="1">
    <location>
        <begin position="57"/>
        <end position="79"/>
    </location>
</feature>
<name>A0A841SRJ5_9BACL</name>
<feature type="region of interest" description="Disordered" evidence="1">
    <location>
        <begin position="415"/>
        <end position="434"/>
    </location>
</feature>
<feature type="signal peptide" evidence="2">
    <location>
        <begin position="1"/>
        <end position="28"/>
    </location>
</feature>
<accession>A0A841SRJ5</accession>
<feature type="region of interest" description="Disordered" evidence="1">
    <location>
        <begin position="22"/>
        <end position="83"/>
    </location>
</feature>
<evidence type="ECO:0000313" key="4">
    <source>
        <dbReference type="Proteomes" id="UP000535838"/>
    </source>
</evidence>
<protein>
    <recommendedName>
        <fullName evidence="5">Photosynthesis system II assembly factor Ycf48/Hcf136-like domain-containing protein</fullName>
    </recommendedName>
</protein>
<dbReference type="InterPro" id="IPR015943">
    <property type="entry name" value="WD40/YVTN_repeat-like_dom_sf"/>
</dbReference>
<dbReference type="EMBL" id="JACJVQ010000005">
    <property type="protein sequence ID" value="MBB6633539.1"/>
    <property type="molecule type" value="Genomic_DNA"/>
</dbReference>
<dbReference type="SUPFAM" id="SSF110296">
    <property type="entry name" value="Oligoxyloglucan reducing end-specific cellobiohydrolase"/>
    <property type="match status" value="2"/>
</dbReference>
<dbReference type="PANTHER" id="PTHR47199:SF2">
    <property type="entry name" value="PHOTOSYSTEM II STABILITY_ASSEMBLY FACTOR HCF136, CHLOROPLASTIC"/>
    <property type="match status" value="1"/>
</dbReference>
<proteinExistence type="predicted"/>
<keyword evidence="2" id="KW-0732">Signal</keyword>
<dbReference type="AlphaFoldDB" id="A0A841SRJ5"/>
<dbReference type="RefSeq" id="WP_185118778.1">
    <property type="nucleotide sequence ID" value="NZ_JACJVQ010000005.1"/>
</dbReference>
<feature type="chain" id="PRO_5039698208" description="Photosynthesis system II assembly factor Ycf48/Hcf136-like domain-containing protein" evidence="2">
    <location>
        <begin position="29"/>
        <end position="434"/>
    </location>
</feature>
<feature type="compositionally biased region" description="Pro residues" evidence="1">
    <location>
        <begin position="30"/>
        <end position="56"/>
    </location>
</feature>
<sequence length="434" mass="46041">MRKYARLPALLLAIAVLAGGAATVSASAPTPSPSPSPAPSTAPSPAPSANPSPSAAPAPSSAPSANPSPSAAPAPSAAPEAKTTSLKLKGVQFVDSEHGWTFGTSGDDKRTRVWRTTNGGSKWTERLLHDNVREASFAMANNRRGWAVGPSECREESGQTVCSKLTILNTRNGGESWSAQWTKEDPKASADNEVAAVDSSNAFVRTGTRIWRTENGGRQWTDVSLPNNEAAPYRISFPDERTGYAAGRLGTACPGPGLVPSDSNADCRTAVWKTKDGGRHWSLLSNAPKLNGEWTPVDIQFINPRNGFLLLANPNTHGSKLYHTSNGGISWQLRNQQIPGIRPYPVKLDFVNAKFGYVPLSVGAGPVEGGLLHTKNGGSSFAKIEDPRLVSVEDSSFLSPQDGWVVAMNPRNPSSSLLLGTTDSGRSWRDLTPK</sequence>
<evidence type="ECO:0000256" key="2">
    <source>
        <dbReference type="SAM" id="SignalP"/>
    </source>
</evidence>
<reference evidence="3 4" key="1">
    <citation type="submission" date="2020-08" db="EMBL/GenBank/DDBJ databases">
        <title>Cohnella phylogeny.</title>
        <authorList>
            <person name="Dunlap C."/>
        </authorList>
    </citation>
    <scope>NUCLEOTIDE SEQUENCE [LARGE SCALE GENOMIC DNA]</scope>
    <source>
        <strain evidence="3 4">DSM 25241</strain>
    </source>
</reference>
<comment type="caution">
    <text evidence="3">The sequence shown here is derived from an EMBL/GenBank/DDBJ whole genome shotgun (WGS) entry which is preliminary data.</text>
</comment>
<evidence type="ECO:0000256" key="1">
    <source>
        <dbReference type="SAM" id="MobiDB-lite"/>
    </source>
</evidence>
<organism evidence="3 4">
    <name type="scientific">Cohnella thailandensis</name>
    <dbReference type="NCBI Taxonomy" id="557557"/>
    <lineage>
        <taxon>Bacteria</taxon>
        <taxon>Bacillati</taxon>
        <taxon>Bacillota</taxon>
        <taxon>Bacilli</taxon>
        <taxon>Bacillales</taxon>
        <taxon>Paenibacillaceae</taxon>
        <taxon>Cohnella</taxon>
    </lineage>
</organism>
<dbReference type="PANTHER" id="PTHR47199">
    <property type="entry name" value="PHOTOSYSTEM II STABILITY/ASSEMBLY FACTOR HCF136, CHLOROPLASTIC"/>
    <property type="match status" value="1"/>
</dbReference>
<keyword evidence="4" id="KW-1185">Reference proteome</keyword>